<evidence type="ECO:0000259" key="1">
    <source>
        <dbReference type="Pfam" id="PF08479"/>
    </source>
</evidence>
<dbReference type="InParanoid" id="Q8RGK0"/>
<evidence type="ECO:0000313" key="3">
    <source>
        <dbReference type="EMBL" id="AAL94499.1"/>
    </source>
</evidence>
<dbReference type="EMBL" id="AE009951">
    <property type="protein sequence ID" value="AAL94499.1"/>
    <property type="molecule type" value="Genomic_DNA"/>
</dbReference>
<dbReference type="HOGENOM" id="CLU_112251_0_0_0"/>
<dbReference type="EnsemblBacteria" id="AAL94499">
    <property type="protein sequence ID" value="AAL94499"/>
    <property type="gene ID" value="FN0293"/>
</dbReference>
<feature type="domain" description="Polypeptide-transport-associated ShlB-type" evidence="1">
    <location>
        <begin position="42"/>
        <end position="114"/>
    </location>
</feature>
<dbReference type="PANTHER" id="PTHR34597">
    <property type="entry name" value="SLR1661 PROTEIN"/>
    <property type="match status" value="1"/>
</dbReference>
<feature type="domain" description="ShlB POTRA" evidence="2">
    <location>
        <begin position="116"/>
        <end position="155"/>
    </location>
</feature>
<sequence>MDEIDIEKRRQEQQDFDNLIKSQNFSVPKSSEDNEQKNLILNVTSIDLEGNTIFEDFQIDALLRKYVGKDKDIYALINELENKYIEKGYVTTKVGLNTEKSDFENGNISLFVLEEKIDKVFYDGKENKFKTFITFPQRENNILNIRDLDQGIDNLGDNSKMDIKASDKDNYSNIYKER</sequence>
<evidence type="ECO:0000259" key="2">
    <source>
        <dbReference type="Pfam" id="PF17287"/>
    </source>
</evidence>
<organism evidence="3">
    <name type="scientific">Fusobacterium nucleatum subsp. nucleatum (strain ATCC 25586 / DSM 15643 / BCRC 10681 / CIP 101130 / JCM 8532 / KCTC 2640 / LMG 13131 / VPI 4355)</name>
    <dbReference type="NCBI Taxonomy" id="190304"/>
    <lineage>
        <taxon>Bacteria</taxon>
        <taxon>Fusobacteriati</taxon>
        <taxon>Fusobacteriota</taxon>
        <taxon>Fusobacteriia</taxon>
        <taxon>Fusobacteriales</taxon>
        <taxon>Fusobacteriaceae</taxon>
        <taxon>Fusobacterium</taxon>
    </lineage>
</organism>
<dbReference type="Pfam" id="PF17287">
    <property type="entry name" value="POTRA_3"/>
    <property type="match status" value="1"/>
</dbReference>
<dbReference type="STRING" id="190304.FN0293"/>
<dbReference type="InterPro" id="IPR051544">
    <property type="entry name" value="TPS_OM_transporter"/>
</dbReference>
<accession>Q8RGK0</accession>
<dbReference type="InterPro" id="IPR013686">
    <property type="entry name" value="Polypept-transport_assoc_ShlB"/>
</dbReference>
<name>Q8RGK0_FUSNN</name>
<dbReference type="eggNOG" id="COG2831">
    <property type="taxonomic scope" value="Bacteria"/>
</dbReference>
<dbReference type="Gene3D" id="3.10.20.310">
    <property type="entry name" value="membrane protein fhac"/>
    <property type="match status" value="2"/>
</dbReference>
<reference evidence="3" key="1">
    <citation type="journal article" date="2002" name="J. Bacteriol.">
        <title>Genome sequence and analysis of the oral bacterium Fusobacterium nucleatum strain ATCC 25586.</title>
        <authorList>
            <person name="Kapatral V."/>
            <person name="Anderson I."/>
            <person name="Ivanova N."/>
            <person name="Reznik G."/>
            <person name="Los T."/>
            <person name="Lykidis A."/>
            <person name="Bhattacharyya A."/>
            <person name="Bartman A."/>
            <person name="Gardner W."/>
            <person name="Grechkin G."/>
            <person name="Zhu L."/>
            <person name="Vasieva O."/>
            <person name="Chu L."/>
            <person name="Kogan Y."/>
            <person name="Chaga O."/>
            <person name="Goltsman E."/>
            <person name="Bernal A."/>
            <person name="Larsen N."/>
            <person name="D'Souza M."/>
            <person name="Walunas T."/>
            <person name="Pusch G."/>
            <person name="Haselkorn R."/>
            <person name="Fonstein M."/>
            <person name="Kyrpides N."/>
            <person name="Overbeek R."/>
        </authorList>
    </citation>
    <scope>NUCLEOTIDE SEQUENCE [LARGE SCALE GENOMIC DNA]</scope>
    <source>
        <strain evidence="3">ATCC 25586</strain>
    </source>
</reference>
<protein>
    <submittedName>
        <fullName evidence="3">Hemolysin activator protein</fullName>
    </submittedName>
</protein>
<dbReference type="InterPro" id="IPR035251">
    <property type="entry name" value="ShlB_POTRA"/>
</dbReference>
<gene>
    <name evidence="3" type="ordered locus">FN0293</name>
</gene>
<dbReference type="PANTHER" id="PTHR34597:SF3">
    <property type="entry name" value="OUTER MEMBRANE TRANSPORTER CDIB"/>
    <property type="match status" value="1"/>
</dbReference>
<proteinExistence type="predicted"/>
<dbReference type="AlphaFoldDB" id="Q8RGK0"/>
<dbReference type="KEGG" id="fnu:FN0293"/>
<dbReference type="Pfam" id="PF08479">
    <property type="entry name" value="POTRA_2"/>
    <property type="match status" value="1"/>
</dbReference>
<dbReference type="PaxDb" id="190304-FN0293"/>